<dbReference type="Proteomes" id="UP000266615">
    <property type="component" value="Unassembled WGS sequence"/>
</dbReference>
<keyword evidence="2" id="KW-1003">Cell membrane</keyword>
<reference evidence="7 8" key="1">
    <citation type="submission" date="2018-09" db="EMBL/GenBank/DDBJ databases">
        <title>Nesterenkonia natronophila sp. nov., an alkaliphilic actinobacteriume isolated from a soda lake, and emended description of the genus Nesterenkonia.</title>
        <authorList>
            <person name="Menes R.J."/>
            <person name="Iriarte A."/>
        </authorList>
    </citation>
    <scope>NUCLEOTIDE SEQUENCE [LARGE SCALE GENOMIC DNA]</scope>
    <source>
        <strain evidence="7 8">M8</strain>
    </source>
</reference>
<evidence type="ECO:0000256" key="2">
    <source>
        <dbReference type="ARBA" id="ARBA00022475"/>
    </source>
</evidence>
<evidence type="ECO:0000313" key="8">
    <source>
        <dbReference type="Proteomes" id="UP000266615"/>
    </source>
</evidence>
<dbReference type="InterPro" id="IPR022791">
    <property type="entry name" value="L-PG_synthase/AglD"/>
</dbReference>
<accession>A0A3A4FIK2</accession>
<feature type="transmembrane region" description="Helical" evidence="6">
    <location>
        <begin position="20"/>
        <end position="41"/>
    </location>
</feature>
<keyword evidence="5 6" id="KW-0472">Membrane</keyword>
<gene>
    <name evidence="7" type="ORF">D3250_08790</name>
</gene>
<keyword evidence="4 6" id="KW-1133">Transmembrane helix</keyword>
<dbReference type="EMBL" id="QYZP01000002">
    <property type="protein sequence ID" value="RJN32155.1"/>
    <property type="molecule type" value="Genomic_DNA"/>
</dbReference>
<keyword evidence="3 6" id="KW-0812">Transmembrane</keyword>
<name>A0A3A4FIK2_9MICC</name>
<evidence type="ECO:0000313" key="7">
    <source>
        <dbReference type="EMBL" id="RJN32155.1"/>
    </source>
</evidence>
<protein>
    <submittedName>
        <fullName evidence="7">Uncharacterized protein</fullName>
    </submittedName>
</protein>
<evidence type="ECO:0000256" key="3">
    <source>
        <dbReference type="ARBA" id="ARBA00022692"/>
    </source>
</evidence>
<dbReference type="Pfam" id="PF03706">
    <property type="entry name" value="LPG_synthase_TM"/>
    <property type="match status" value="1"/>
</dbReference>
<organism evidence="7 8">
    <name type="scientific">Nesterenkonia natronophila</name>
    <dbReference type="NCBI Taxonomy" id="2174932"/>
    <lineage>
        <taxon>Bacteria</taxon>
        <taxon>Bacillati</taxon>
        <taxon>Actinomycetota</taxon>
        <taxon>Actinomycetes</taxon>
        <taxon>Micrococcales</taxon>
        <taxon>Micrococcaceae</taxon>
        <taxon>Nesterenkonia</taxon>
    </lineage>
</organism>
<evidence type="ECO:0000256" key="4">
    <source>
        <dbReference type="ARBA" id="ARBA00022989"/>
    </source>
</evidence>
<feature type="transmembrane region" description="Helical" evidence="6">
    <location>
        <begin position="193"/>
        <end position="219"/>
    </location>
</feature>
<evidence type="ECO:0000256" key="1">
    <source>
        <dbReference type="ARBA" id="ARBA00004651"/>
    </source>
</evidence>
<evidence type="ECO:0000256" key="5">
    <source>
        <dbReference type="ARBA" id="ARBA00023136"/>
    </source>
</evidence>
<dbReference type="GO" id="GO:0005886">
    <property type="term" value="C:plasma membrane"/>
    <property type="evidence" value="ECO:0007669"/>
    <property type="project" value="UniProtKB-SubCell"/>
</dbReference>
<feature type="transmembrane region" description="Helical" evidence="6">
    <location>
        <begin position="149"/>
        <end position="181"/>
    </location>
</feature>
<dbReference type="AlphaFoldDB" id="A0A3A4FIK2"/>
<dbReference type="PANTHER" id="PTHR40277:SF1">
    <property type="entry name" value="BLL5419 PROTEIN"/>
    <property type="match status" value="1"/>
</dbReference>
<comment type="subcellular location">
    <subcellularLocation>
        <location evidence="1">Cell membrane</location>
        <topology evidence="1">Multi-pass membrane protein</topology>
    </subcellularLocation>
</comment>
<evidence type="ECO:0000256" key="6">
    <source>
        <dbReference type="SAM" id="Phobius"/>
    </source>
</evidence>
<dbReference type="PANTHER" id="PTHR40277">
    <property type="entry name" value="BLL5419 PROTEIN"/>
    <property type="match status" value="1"/>
</dbReference>
<feature type="transmembrane region" description="Helical" evidence="6">
    <location>
        <begin position="231"/>
        <end position="249"/>
    </location>
</feature>
<keyword evidence="8" id="KW-1185">Reference proteome</keyword>
<sequence length="319" mass="32672">MSTPAQPGAGRAPGLPWRTIAVGAGQIIVTGSLLTVIAVLWGPESFTSALHGLPWWSFLAAGALGGLGVLMQALRWRIVARHHAINVRLGAAVARCWQAAFLNSVLPGGLAGDALRAVDDSTDASVTTRRGALASGFASVAAERLVGTAVVFTAGGLVLLPLAPLAGLGCLGAAIVAALVAGRWLRRLPASEIVQVVLLSILGWICFATLFMLCVTVLVPTAPAAVLPSSAAVALAGMSVPVGVGGWGIREMASAWSFTLSGLSAAEGVRVAVGYGVLALASAIPGAVIASLRVIPRVRRARRFAARQRPQNRRQRPTA</sequence>
<comment type="caution">
    <text evidence="7">The sequence shown here is derived from an EMBL/GenBank/DDBJ whole genome shotgun (WGS) entry which is preliminary data.</text>
</comment>
<proteinExistence type="predicted"/>
<feature type="transmembrane region" description="Helical" evidence="6">
    <location>
        <begin position="53"/>
        <end position="74"/>
    </location>
</feature>
<feature type="transmembrane region" description="Helical" evidence="6">
    <location>
        <begin position="269"/>
        <end position="295"/>
    </location>
</feature>